<evidence type="ECO:0000313" key="2">
    <source>
        <dbReference type="Proteomes" id="UP000626092"/>
    </source>
</evidence>
<keyword evidence="2" id="KW-1185">Reference proteome</keyword>
<dbReference type="EMBL" id="WJXA01000349">
    <property type="protein sequence ID" value="KAF7113120.1"/>
    <property type="molecule type" value="Genomic_DNA"/>
</dbReference>
<comment type="caution">
    <text evidence="1">The sequence shown here is derived from an EMBL/GenBank/DDBJ whole genome shotgun (WGS) entry which is preliminary data.</text>
</comment>
<dbReference type="OrthoDB" id="1796998at2759"/>
<gene>
    <name evidence="1" type="ORF">RHSIM_RhsimUnG0158900</name>
</gene>
<organism evidence="1 2">
    <name type="scientific">Rhododendron simsii</name>
    <name type="common">Sims's rhododendron</name>
    <dbReference type="NCBI Taxonomy" id="118357"/>
    <lineage>
        <taxon>Eukaryota</taxon>
        <taxon>Viridiplantae</taxon>
        <taxon>Streptophyta</taxon>
        <taxon>Embryophyta</taxon>
        <taxon>Tracheophyta</taxon>
        <taxon>Spermatophyta</taxon>
        <taxon>Magnoliopsida</taxon>
        <taxon>eudicotyledons</taxon>
        <taxon>Gunneridae</taxon>
        <taxon>Pentapetalae</taxon>
        <taxon>asterids</taxon>
        <taxon>Ericales</taxon>
        <taxon>Ericaceae</taxon>
        <taxon>Ericoideae</taxon>
        <taxon>Rhodoreae</taxon>
        <taxon>Rhododendron</taxon>
    </lineage>
</organism>
<dbReference type="Proteomes" id="UP000626092">
    <property type="component" value="Unassembled WGS sequence"/>
</dbReference>
<accession>A0A834L4I2</accession>
<protein>
    <submittedName>
        <fullName evidence="1">Uncharacterized protein</fullName>
    </submittedName>
</protein>
<name>A0A834L4I2_RHOSS</name>
<sequence>MASMYPLLPAKGNFTQQNWSRPARLWYTAEGRGSPRWEPLPSDLVSAPSGGSLAYLISSTSTFISARGKKYQRGPGETGP</sequence>
<proteinExistence type="predicted"/>
<evidence type="ECO:0000313" key="1">
    <source>
        <dbReference type="EMBL" id="KAF7113120.1"/>
    </source>
</evidence>
<dbReference type="AlphaFoldDB" id="A0A834L4I2"/>
<reference evidence="1" key="1">
    <citation type="submission" date="2019-11" db="EMBL/GenBank/DDBJ databases">
        <authorList>
            <person name="Liu Y."/>
            <person name="Hou J."/>
            <person name="Li T.-Q."/>
            <person name="Guan C.-H."/>
            <person name="Wu X."/>
            <person name="Wu H.-Z."/>
            <person name="Ling F."/>
            <person name="Zhang R."/>
            <person name="Shi X.-G."/>
            <person name="Ren J.-P."/>
            <person name="Chen E.-F."/>
            <person name="Sun J.-M."/>
        </authorList>
    </citation>
    <scope>NUCLEOTIDE SEQUENCE</scope>
    <source>
        <strain evidence="1">Adult_tree_wgs_1</strain>
        <tissue evidence="1">Leaves</tissue>
    </source>
</reference>